<gene>
    <name evidence="1" type="ORF">GWK47_048301</name>
</gene>
<dbReference type="EMBL" id="JACEEZ010012687">
    <property type="protein sequence ID" value="KAG0720542.1"/>
    <property type="molecule type" value="Genomic_DNA"/>
</dbReference>
<evidence type="ECO:0000313" key="1">
    <source>
        <dbReference type="EMBL" id="KAG0720542.1"/>
    </source>
</evidence>
<reference evidence="1" key="1">
    <citation type="submission" date="2020-07" db="EMBL/GenBank/DDBJ databases">
        <title>The High-quality genome of the commercially important snow crab, Chionoecetes opilio.</title>
        <authorList>
            <person name="Jeong J.-H."/>
            <person name="Ryu S."/>
        </authorList>
    </citation>
    <scope>NUCLEOTIDE SEQUENCE</scope>
    <source>
        <strain evidence="1">MADBK_172401_WGS</strain>
        <tissue evidence="1">Digestive gland</tissue>
    </source>
</reference>
<name>A0A8J5CUQ4_CHIOP</name>
<sequence>MYFDTTSSNTGRLNGACLLIERDLGVQLLHLACRHHIMELGNGAVFTACVGCSSAPEVTLFKRFEAQWRSINQADFDDALTSDDVMSEIIDVKDDVLRFIEQQLDERQQRDDYREMLILARGFLGGGVTAPFRYPGPIHHARWMAKFIYSFKVWVFRRQFRLTVREESGLRDICVFAVRLYLKAWFTAPLAAAAPNSDLELMKALAAYPNRVIGKAAGAKLAKHLWYLSEDLVGLALFDRAVPFATKALMVSAMDVEADGSEDDRQIPRAQVEFAFVIGKTVADFATANSRRIFERLNLPSGFLDVAPEEWEDREDFRKAAETVQCQHVVNDHAERGVALIQKCSGSITHDEEQLQFLVRVVDDHRRRYPDALKRTVAGQ</sequence>
<dbReference type="Proteomes" id="UP000770661">
    <property type="component" value="Unassembled WGS sequence"/>
</dbReference>
<dbReference type="PANTHER" id="PTHR46113">
    <property type="entry name" value="SNAC DOMAIN-CONTAINING PROTEIN"/>
    <property type="match status" value="1"/>
</dbReference>
<dbReference type="AlphaFoldDB" id="A0A8J5CUQ4"/>
<comment type="caution">
    <text evidence="1">The sequence shown here is derived from an EMBL/GenBank/DDBJ whole genome shotgun (WGS) entry which is preliminary data.</text>
</comment>
<organism evidence="1 2">
    <name type="scientific">Chionoecetes opilio</name>
    <name type="common">Atlantic snow crab</name>
    <name type="synonym">Cancer opilio</name>
    <dbReference type="NCBI Taxonomy" id="41210"/>
    <lineage>
        <taxon>Eukaryota</taxon>
        <taxon>Metazoa</taxon>
        <taxon>Ecdysozoa</taxon>
        <taxon>Arthropoda</taxon>
        <taxon>Crustacea</taxon>
        <taxon>Multicrustacea</taxon>
        <taxon>Malacostraca</taxon>
        <taxon>Eumalacostraca</taxon>
        <taxon>Eucarida</taxon>
        <taxon>Decapoda</taxon>
        <taxon>Pleocyemata</taxon>
        <taxon>Brachyura</taxon>
        <taxon>Eubrachyura</taxon>
        <taxon>Majoidea</taxon>
        <taxon>Majidae</taxon>
        <taxon>Chionoecetes</taxon>
    </lineage>
</organism>
<accession>A0A8J5CUQ4</accession>
<protein>
    <submittedName>
        <fullName evidence="1">Uncharacterized protein</fullName>
    </submittedName>
</protein>
<dbReference type="PANTHER" id="PTHR46113:SF1">
    <property type="entry name" value="PEPTIDASE M17 LEUCYL AMINOPEPTIDASE N-TERMINAL DOMAIN-CONTAINING PROTEIN"/>
    <property type="match status" value="1"/>
</dbReference>
<evidence type="ECO:0000313" key="2">
    <source>
        <dbReference type="Proteomes" id="UP000770661"/>
    </source>
</evidence>
<keyword evidence="2" id="KW-1185">Reference proteome</keyword>
<proteinExistence type="predicted"/>
<dbReference type="OrthoDB" id="8053568at2759"/>